<name>A0A1H6SEB8_9GAMM</name>
<accession>A0A1H6SEB8</accession>
<keyword evidence="3" id="KW-1185">Reference proteome</keyword>
<dbReference type="RefSeq" id="WP_218139001.1">
    <property type="nucleotide sequence ID" value="NZ_FNYH01000006.1"/>
</dbReference>
<dbReference type="EMBL" id="FNYH01000006">
    <property type="protein sequence ID" value="SEI63127.1"/>
    <property type="molecule type" value="Genomic_DNA"/>
</dbReference>
<evidence type="ECO:0000313" key="3">
    <source>
        <dbReference type="Proteomes" id="UP000242999"/>
    </source>
</evidence>
<dbReference type="Gene3D" id="3.40.50.720">
    <property type="entry name" value="NAD(P)-binding Rossmann-like Domain"/>
    <property type="match status" value="1"/>
</dbReference>
<organism evidence="2 3">
    <name type="scientific">Allopseudospirillum japonicum</name>
    <dbReference type="NCBI Taxonomy" id="64971"/>
    <lineage>
        <taxon>Bacteria</taxon>
        <taxon>Pseudomonadati</taxon>
        <taxon>Pseudomonadota</taxon>
        <taxon>Gammaproteobacteria</taxon>
        <taxon>Oceanospirillales</taxon>
        <taxon>Oceanospirillaceae</taxon>
        <taxon>Allopseudospirillum</taxon>
    </lineage>
</organism>
<dbReference type="SMART" id="SM00881">
    <property type="entry name" value="CoA_binding"/>
    <property type="match status" value="1"/>
</dbReference>
<dbReference type="Proteomes" id="UP000242999">
    <property type="component" value="Unassembled WGS sequence"/>
</dbReference>
<dbReference type="STRING" id="64971.SAMN05421831_1064"/>
<evidence type="ECO:0000259" key="1">
    <source>
        <dbReference type="SMART" id="SM00881"/>
    </source>
</evidence>
<dbReference type="InterPro" id="IPR003781">
    <property type="entry name" value="CoA-bd"/>
</dbReference>
<feature type="domain" description="CoA-binding" evidence="1">
    <location>
        <begin position="10"/>
        <end position="105"/>
    </location>
</feature>
<dbReference type="InterPro" id="IPR036291">
    <property type="entry name" value="NAD(P)-bd_dom_sf"/>
</dbReference>
<dbReference type="AlphaFoldDB" id="A0A1H6SEB8"/>
<dbReference type="SUPFAM" id="SSF51735">
    <property type="entry name" value="NAD(P)-binding Rossmann-fold domains"/>
    <property type="match status" value="1"/>
</dbReference>
<dbReference type="PANTHER" id="PTHR33303:SF2">
    <property type="entry name" value="COA-BINDING DOMAIN-CONTAINING PROTEIN"/>
    <property type="match status" value="1"/>
</dbReference>
<proteinExistence type="predicted"/>
<evidence type="ECO:0000313" key="2">
    <source>
        <dbReference type="EMBL" id="SEI63127.1"/>
    </source>
</evidence>
<protein>
    <recommendedName>
        <fullName evidence="1">CoA-binding domain-containing protein</fullName>
    </recommendedName>
</protein>
<dbReference type="Pfam" id="PF13380">
    <property type="entry name" value="CoA_binding_2"/>
    <property type="match status" value="1"/>
</dbReference>
<sequence>MQAMQTMRAILTRMRTIALVGASNKPERASYQVMQALLAQGYQVFPINPLLVGEEILGCPVLADLTEAPCPIDVVNVFRQSDQVPQIVQASIQVQAKSIWTQLGIEHPQATAQAQAAGLQVVTNACIAVELKKLT</sequence>
<reference evidence="3" key="1">
    <citation type="submission" date="2016-10" db="EMBL/GenBank/DDBJ databases">
        <authorList>
            <person name="Varghese N."/>
            <person name="Submissions S."/>
        </authorList>
    </citation>
    <scope>NUCLEOTIDE SEQUENCE [LARGE SCALE GENOMIC DNA]</scope>
    <source>
        <strain evidence="3">DSM 7165</strain>
    </source>
</reference>
<dbReference type="PANTHER" id="PTHR33303">
    <property type="entry name" value="CYTOPLASMIC PROTEIN-RELATED"/>
    <property type="match status" value="1"/>
</dbReference>
<gene>
    <name evidence="2" type="ORF">SAMN05421831_1064</name>
</gene>